<dbReference type="OMA" id="SEARYWK"/>
<keyword evidence="2" id="KW-1185">Reference proteome</keyword>
<dbReference type="OrthoDB" id="5068804at2759"/>
<gene>
    <name evidence="1" type="ORF">MAC_09045</name>
</gene>
<dbReference type="Proteomes" id="UP000002499">
    <property type="component" value="Unassembled WGS sequence"/>
</dbReference>
<reference evidence="1 2" key="1">
    <citation type="journal article" date="2011" name="PLoS Genet.">
        <title>Genome sequencing and comparative transcriptomics of the model entomopathogenic fungi Metarhizium anisopliae and M. acridum.</title>
        <authorList>
            <person name="Gao Q."/>
            <person name="Jin K."/>
            <person name="Ying S.H."/>
            <person name="Zhang Y."/>
            <person name="Xiao G."/>
            <person name="Shang Y."/>
            <person name="Duan Z."/>
            <person name="Hu X."/>
            <person name="Xie X.Q."/>
            <person name="Zhou G."/>
            <person name="Peng G."/>
            <person name="Luo Z."/>
            <person name="Huang W."/>
            <person name="Wang B."/>
            <person name="Fang W."/>
            <person name="Wang S."/>
            <person name="Zhong Y."/>
            <person name="Ma L.J."/>
            <person name="St Leger R.J."/>
            <person name="Zhao G.P."/>
            <person name="Pei Y."/>
            <person name="Feng M.G."/>
            <person name="Xia Y."/>
            <person name="Wang C."/>
        </authorList>
    </citation>
    <scope>NUCLEOTIDE SEQUENCE [LARGE SCALE GENOMIC DNA]</scope>
    <source>
        <strain evidence="1 2">CQMa 102</strain>
    </source>
</reference>
<evidence type="ECO:0000313" key="2">
    <source>
        <dbReference type="Proteomes" id="UP000002499"/>
    </source>
</evidence>
<name>E9EGP7_METAQ</name>
<evidence type="ECO:0000313" key="1">
    <source>
        <dbReference type="EMBL" id="EFY84903.1"/>
    </source>
</evidence>
<dbReference type="InParanoid" id="E9EGP7"/>
<dbReference type="STRING" id="655827.E9EGP7"/>
<protein>
    <submittedName>
        <fullName evidence="1">Uncharacterized protein</fullName>
    </submittedName>
</protein>
<dbReference type="AlphaFoldDB" id="E9EGP7"/>
<sequence length="193" mass="21695">MDQDDIPFASAEGLRFCKTAVLDDSRIRSVLKSFFKWSGLGLYRSIGARPGAYAFMQSDPDAEVEGLLVRLATKGSKATFWRGSHRCQWPSTIGENNLWFVPRAALAKLRLFGVEPVTCIFEHGGLIIIDPRVPTEIMEGETTTFGFGTKEVLEGSWKPMKIPKTDDIEEVISIMESSDFGINKEYIEPQRKR</sequence>
<dbReference type="EMBL" id="GL698599">
    <property type="protein sequence ID" value="EFY84903.1"/>
    <property type="molecule type" value="Genomic_DNA"/>
</dbReference>
<dbReference type="eggNOG" id="ENOG502RADH">
    <property type="taxonomic scope" value="Eukaryota"/>
</dbReference>
<proteinExistence type="predicted"/>
<accession>E9EGP7</accession>
<organism evidence="2">
    <name type="scientific">Metarhizium acridum (strain CQMa 102)</name>
    <dbReference type="NCBI Taxonomy" id="655827"/>
    <lineage>
        <taxon>Eukaryota</taxon>
        <taxon>Fungi</taxon>
        <taxon>Dikarya</taxon>
        <taxon>Ascomycota</taxon>
        <taxon>Pezizomycotina</taxon>
        <taxon>Sordariomycetes</taxon>
        <taxon>Hypocreomycetidae</taxon>
        <taxon>Hypocreales</taxon>
        <taxon>Clavicipitaceae</taxon>
        <taxon>Metarhizium</taxon>
    </lineage>
</organism>
<dbReference type="HOGENOM" id="CLU_089357_1_0_1"/>